<keyword evidence="6" id="KW-0862">Zinc</keyword>
<dbReference type="Gene3D" id="3.30.70.360">
    <property type="match status" value="2"/>
</dbReference>
<dbReference type="GO" id="GO:0006526">
    <property type="term" value="P:L-arginine biosynthetic process"/>
    <property type="evidence" value="ECO:0007669"/>
    <property type="project" value="TreeGrafter"/>
</dbReference>
<accession>A0A0C1Q2M8</accession>
<dbReference type="Gene3D" id="3.40.630.10">
    <property type="entry name" value="Zn peptidases"/>
    <property type="match status" value="1"/>
</dbReference>
<dbReference type="AlphaFoldDB" id="A0A0C1Q2M8"/>
<evidence type="ECO:0000313" key="10">
    <source>
        <dbReference type="Proteomes" id="UP000031397"/>
    </source>
</evidence>
<dbReference type="GO" id="GO:0008777">
    <property type="term" value="F:acetylornithine deacetylase activity"/>
    <property type="evidence" value="ECO:0007669"/>
    <property type="project" value="TreeGrafter"/>
</dbReference>
<evidence type="ECO:0000256" key="2">
    <source>
        <dbReference type="ARBA" id="ARBA00006247"/>
    </source>
</evidence>
<dbReference type="NCBIfam" id="TIGR01887">
    <property type="entry name" value="dipeptidaselike"/>
    <property type="match status" value="1"/>
</dbReference>
<dbReference type="EMBL" id="JOJZ01000010">
    <property type="protein sequence ID" value="KID42068.1"/>
    <property type="molecule type" value="Genomic_DNA"/>
</dbReference>
<dbReference type="GeneID" id="74913158"/>
<sequence>MAIDWKSKAQDYKNDYLNDLKKLVSIDSSRDLDNATDEFPLGPGPAHALQQFLEFGDRDGFTTKNIDNVVGYIEYGSGDETMAILSHADEMPGGAGWDTNPFELKIDGDNAIGRGVSDDKGPGLAAYYGLKMLKDEGIEPQVKIRLIIGTDEECDWTGMKRYFEVEPTPSFGFSPDAEFPLINGEKGNVTLETHFDSNQSDGDNTLINFKAGLRENMVPRDAEAEVTAANVSNMADQFEQYLDKVPVTGSYEIEGDNIKLTVVGKAAHGMEPKNGINAGTYLADFLVDYSFDTSGANIINFIDEKLHDDSRAHKLGLNFTDDVMGELTMNVGLMNFSHKDGGMVNTNFRYPKGITTDTILAKMQDAADRFNGTTKQISQMDPHFVDENDLIVKKLMGIYREQTDQDDAQPEVVGGGTYARMMKRGVAFGALFPGAEDTMHQANEYSPVNDLILAMSIYGQSIYELSK</sequence>
<keyword evidence="10" id="KW-1185">Reference proteome</keyword>
<keyword evidence="8" id="KW-0482">Metalloprotease</keyword>
<dbReference type="PATRIC" id="fig|1614.7.peg.461"/>
<keyword evidence="4" id="KW-0479">Metal-binding</keyword>
<comment type="similarity">
    <text evidence="2">Belongs to the peptidase M20A family.</text>
</comment>
<reference evidence="9 10" key="1">
    <citation type="submission" date="2014-06" db="EMBL/GenBank/DDBJ databases">
        <title>Functional and comparative genomic analyses of the Drosophila gut microbiota identify candidate symbiosis factors.</title>
        <authorList>
            <person name="Newell P.D."/>
            <person name="Chaston J.M."/>
            <person name="Douglas A.E."/>
        </authorList>
    </citation>
    <scope>NUCLEOTIDE SEQUENCE [LARGE SCALE GENOMIC DNA]</scope>
    <source>
        <strain evidence="9 10">DmCS_002</strain>
    </source>
</reference>
<evidence type="ECO:0000256" key="5">
    <source>
        <dbReference type="ARBA" id="ARBA00022801"/>
    </source>
</evidence>
<organism evidence="9 10">
    <name type="scientific">Fructilactobacillus fructivorans</name>
    <dbReference type="NCBI Taxonomy" id="1614"/>
    <lineage>
        <taxon>Bacteria</taxon>
        <taxon>Bacillati</taxon>
        <taxon>Bacillota</taxon>
        <taxon>Bacilli</taxon>
        <taxon>Lactobacillales</taxon>
        <taxon>Lactobacillaceae</taxon>
        <taxon>Fructilactobacillus</taxon>
    </lineage>
</organism>
<dbReference type="RefSeq" id="WP_039143851.1">
    <property type="nucleotide sequence ID" value="NZ_JOJZ01000010.1"/>
</dbReference>
<evidence type="ECO:0000256" key="3">
    <source>
        <dbReference type="ARBA" id="ARBA00022670"/>
    </source>
</evidence>
<dbReference type="Proteomes" id="UP000031397">
    <property type="component" value="Unassembled WGS sequence"/>
</dbReference>
<evidence type="ECO:0000256" key="7">
    <source>
        <dbReference type="ARBA" id="ARBA00022997"/>
    </source>
</evidence>
<comment type="cofactor">
    <cofactor evidence="1">
        <name>Zn(2+)</name>
        <dbReference type="ChEBI" id="CHEBI:29105"/>
    </cofactor>
</comment>
<evidence type="ECO:0000256" key="1">
    <source>
        <dbReference type="ARBA" id="ARBA00001947"/>
    </source>
</evidence>
<protein>
    <submittedName>
        <fullName evidence="9">Acetylornithine deacetylase/Succinyl-diaminopimelate desuccinylase and related deacylase</fullName>
    </submittedName>
</protein>
<dbReference type="InterPro" id="IPR050072">
    <property type="entry name" value="Peptidase_M20A"/>
</dbReference>
<dbReference type="GO" id="GO:0006508">
    <property type="term" value="P:proteolysis"/>
    <property type="evidence" value="ECO:0007669"/>
    <property type="project" value="UniProtKB-KW"/>
</dbReference>
<dbReference type="SUPFAM" id="SSF55031">
    <property type="entry name" value="Bacterial exopeptidase dimerisation domain"/>
    <property type="match status" value="1"/>
</dbReference>
<evidence type="ECO:0000256" key="8">
    <source>
        <dbReference type="ARBA" id="ARBA00023049"/>
    </source>
</evidence>
<proteinExistence type="inferred from homology"/>
<comment type="caution">
    <text evidence="9">The sequence shown here is derived from an EMBL/GenBank/DDBJ whole genome shotgun (WGS) entry which is preliminary data.</text>
</comment>
<keyword evidence="3" id="KW-0645">Protease</keyword>
<dbReference type="GO" id="GO:0008270">
    <property type="term" value="F:zinc ion binding"/>
    <property type="evidence" value="ECO:0007669"/>
    <property type="project" value="InterPro"/>
</dbReference>
<keyword evidence="5" id="KW-0378">Hydrolase</keyword>
<dbReference type="SUPFAM" id="SSF53187">
    <property type="entry name" value="Zn-dependent exopeptidases"/>
    <property type="match status" value="1"/>
</dbReference>
<keyword evidence="7" id="KW-0224">Dipeptidase</keyword>
<evidence type="ECO:0000313" key="9">
    <source>
        <dbReference type="EMBL" id="KID42068.1"/>
    </source>
</evidence>
<name>A0A0C1Q2M8_9LACO</name>
<dbReference type="Pfam" id="PF01546">
    <property type="entry name" value="Peptidase_M20"/>
    <property type="match status" value="1"/>
</dbReference>
<dbReference type="InterPro" id="IPR002933">
    <property type="entry name" value="Peptidase_M20"/>
</dbReference>
<dbReference type="InterPro" id="IPR010964">
    <property type="entry name" value="M20A_pepV-rel"/>
</dbReference>
<evidence type="ECO:0000256" key="6">
    <source>
        <dbReference type="ARBA" id="ARBA00022833"/>
    </source>
</evidence>
<dbReference type="PANTHER" id="PTHR43808:SF31">
    <property type="entry name" value="N-ACETYL-L-CITRULLINE DEACETYLASE"/>
    <property type="match status" value="1"/>
</dbReference>
<evidence type="ECO:0000256" key="4">
    <source>
        <dbReference type="ARBA" id="ARBA00022723"/>
    </source>
</evidence>
<gene>
    <name evidence="9" type="ORF">LfDm3_0473</name>
</gene>
<dbReference type="NCBIfam" id="NF005591">
    <property type="entry name" value="PRK07318.1"/>
    <property type="match status" value="1"/>
</dbReference>
<dbReference type="CDD" id="cd03888">
    <property type="entry name" value="M20_PepV"/>
    <property type="match status" value="1"/>
</dbReference>
<dbReference type="OrthoDB" id="9761532at2"/>
<dbReference type="InterPro" id="IPR036264">
    <property type="entry name" value="Bact_exopeptidase_dim_dom"/>
</dbReference>
<dbReference type="GO" id="GO:0008237">
    <property type="term" value="F:metallopeptidase activity"/>
    <property type="evidence" value="ECO:0007669"/>
    <property type="project" value="UniProtKB-KW"/>
</dbReference>
<dbReference type="PANTHER" id="PTHR43808">
    <property type="entry name" value="ACETYLORNITHINE DEACETYLASE"/>
    <property type="match status" value="1"/>
</dbReference>
<dbReference type="GO" id="GO:0016805">
    <property type="term" value="F:dipeptidase activity"/>
    <property type="evidence" value="ECO:0007669"/>
    <property type="project" value="UniProtKB-KW"/>
</dbReference>